<feature type="region of interest" description="Disordered" evidence="1">
    <location>
        <begin position="383"/>
        <end position="426"/>
    </location>
</feature>
<evidence type="ECO:0000313" key="4">
    <source>
        <dbReference type="Proteomes" id="UP001358614"/>
    </source>
</evidence>
<dbReference type="EMBL" id="CP144089">
    <property type="protein sequence ID" value="WWD03823.1"/>
    <property type="molecule type" value="Genomic_DNA"/>
</dbReference>
<feature type="compositionally biased region" description="Low complexity" evidence="1">
    <location>
        <begin position="175"/>
        <end position="187"/>
    </location>
</feature>
<dbReference type="RefSeq" id="XP_066081790.1">
    <property type="nucleotide sequence ID" value="XM_066225693.1"/>
</dbReference>
<dbReference type="Gene3D" id="3.40.50.10190">
    <property type="entry name" value="BRCT domain"/>
    <property type="match status" value="1"/>
</dbReference>
<feature type="domain" description="BRCT" evidence="2">
    <location>
        <begin position="232"/>
        <end position="338"/>
    </location>
</feature>
<proteinExistence type="predicted"/>
<feature type="compositionally biased region" description="Basic and acidic residues" evidence="1">
    <location>
        <begin position="128"/>
        <end position="142"/>
    </location>
</feature>
<gene>
    <name evidence="3" type="ORF">V865_001879</name>
</gene>
<feature type="region of interest" description="Disordered" evidence="1">
    <location>
        <begin position="128"/>
        <end position="201"/>
    </location>
</feature>
<evidence type="ECO:0000313" key="3">
    <source>
        <dbReference type="EMBL" id="WWD03823.1"/>
    </source>
</evidence>
<dbReference type="Proteomes" id="UP001358614">
    <property type="component" value="Chromosome 1"/>
</dbReference>
<keyword evidence="4" id="KW-1185">Reference proteome</keyword>
<dbReference type="AlphaFoldDB" id="A0AAX4KCY2"/>
<protein>
    <recommendedName>
        <fullName evidence="2">BRCT domain-containing protein</fullName>
    </recommendedName>
</protein>
<dbReference type="GeneID" id="91100683"/>
<feature type="compositionally biased region" description="Polar residues" evidence="1">
    <location>
        <begin position="404"/>
        <end position="426"/>
    </location>
</feature>
<organism evidence="3 4">
    <name type="scientific">Kwoniella europaea PYCC6329</name>
    <dbReference type="NCBI Taxonomy" id="1423913"/>
    <lineage>
        <taxon>Eukaryota</taxon>
        <taxon>Fungi</taxon>
        <taxon>Dikarya</taxon>
        <taxon>Basidiomycota</taxon>
        <taxon>Agaricomycotina</taxon>
        <taxon>Tremellomycetes</taxon>
        <taxon>Tremellales</taxon>
        <taxon>Cryptococcaceae</taxon>
        <taxon>Kwoniella</taxon>
    </lineage>
</organism>
<feature type="region of interest" description="Disordered" evidence="1">
    <location>
        <begin position="475"/>
        <end position="514"/>
    </location>
</feature>
<dbReference type="InterPro" id="IPR001357">
    <property type="entry name" value="BRCT_dom"/>
</dbReference>
<sequence>MSNTYYPPGFKPPVLEVFEHDAPPMDKEGKKLFEGEKFHVIPNDKEKERIGEGHGLDIFEKVKGFITDRAGGTLVTLEEASYILIRHPDIKQFAKTLDSVCARRLIHFDWVMDSLIVRQRVSKDRYWGTPREKEKAEKHHAQGSDLTSQNIPRDPRKHQAIRNPGENQVQHDSKSMNYFASSSSSNSQFHTPRGESPWSEARRASESYRAVSGYSEPIIPTMRRSSYDIPRQVSNCFAGIGFYVSGPIPAKRNIERKIKECDGTPCDNIQQASKVIVVDPRFLFGFKDGNLGITVYGKKQLFGDFEVSTRAGKIILTEGFIHDCHYKRRMLNEKEYMVEKEDLEDFQCWGRTKDGNLLRSRQNPNFSVCGRWEEATSVSSESQRDISRVYATPESPERLVANQPVKSPTNTLSFEDASVTSDSKDLNNVQADVDKEKSSLAIDHSLLHPHPATTEYEDDDFDVCCTDSESKSLETEGEFRNFDSRSSSPLSTIGDGGDNNVEEDPTYTEASRAGRKRKVKVIGISNLTKRDSKWHKIQHDAVHPCDQEKYERLIHILKAQIKKSGSLPKGGIRAFTACHGLQSVYRRYASLVRRAVPGLPEGGGAGRPRKTKLNP</sequence>
<dbReference type="KEGG" id="ker:91100683"/>
<reference evidence="3 4" key="1">
    <citation type="submission" date="2024-01" db="EMBL/GenBank/DDBJ databases">
        <title>Comparative genomics of Cryptococcus and Kwoniella reveals pathogenesis evolution and contrasting modes of karyotype evolution via chromosome fusion or intercentromeric recombination.</title>
        <authorList>
            <person name="Coelho M.A."/>
            <person name="David-Palma M."/>
            <person name="Shea T."/>
            <person name="Bowers K."/>
            <person name="McGinley-Smith S."/>
            <person name="Mohammad A.W."/>
            <person name="Gnirke A."/>
            <person name="Yurkov A.M."/>
            <person name="Nowrousian M."/>
            <person name="Sun S."/>
            <person name="Cuomo C.A."/>
            <person name="Heitman J."/>
        </authorList>
    </citation>
    <scope>NUCLEOTIDE SEQUENCE [LARGE SCALE GENOMIC DNA]</scope>
    <source>
        <strain evidence="3 4">PYCC6329</strain>
    </source>
</reference>
<accession>A0AAX4KCY2</accession>
<feature type="region of interest" description="Disordered" evidence="1">
    <location>
        <begin position="596"/>
        <end position="615"/>
    </location>
</feature>
<evidence type="ECO:0000256" key="1">
    <source>
        <dbReference type="SAM" id="MobiDB-lite"/>
    </source>
</evidence>
<evidence type="ECO:0000259" key="2">
    <source>
        <dbReference type="PROSITE" id="PS50172"/>
    </source>
</evidence>
<name>A0AAX4KCY2_9TREE</name>
<dbReference type="SUPFAM" id="SSF52113">
    <property type="entry name" value="BRCT domain"/>
    <property type="match status" value="1"/>
</dbReference>
<dbReference type="PROSITE" id="PS50172">
    <property type="entry name" value="BRCT"/>
    <property type="match status" value="1"/>
</dbReference>
<dbReference type="InterPro" id="IPR036420">
    <property type="entry name" value="BRCT_dom_sf"/>
</dbReference>